<name>A0A7J9BGN5_GOSGO</name>
<keyword evidence="2" id="KW-1185">Reference proteome</keyword>
<dbReference type="EMBL" id="JABEZY010000003">
    <property type="protein sequence ID" value="MBA0735358.1"/>
    <property type="molecule type" value="Genomic_DNA"/>
</dbReference>
<gene>
    <name evidence="1" type="ORF">Gogos_019214</name>
</gene>
<protein>
    <submittedName>
        <fullName evidence="1">Uncharacterized protein</fullName>
    </submittedName>
</protein>
<dbReference type="OrthoDB" id="10384497at2759"/>
<comment type="caution">
    <text evidence="1">The sequence shown here is derived from an EMBL/GenBank/DDBJ whole genome shotgun (WGS) entry which is preliminary data.</text>
</comment>
<evidence type="ECO:0000313" key="1">
    <source>
        <dbReference type="EMBL" id="MBA0735358.1"/>
    </source>
</evidence>
<organism evidence="1 2">
    <name type="scientific">Gossypium gossypioides</name>
    <name type="common">Mexican cotton</name>
    <name type="synonym">Selera gossypioides</name>
    <dbReference type="NCBI Taxonomy" id="34282"/>
    <lineage>
        <taxon>Eukaryota</taxon>
        <taxon>Viridiplantae</taxon>
        <taxon>Streptophyta</taxon>
        <taxon>Embryophyta</taxon>
        <taxon>Tracheophyta</taxon>
        <taxon>Spermatophyta</taxon>
        <taxon>Magnoliopsida</taxon>
        <taxon>eudicotyledons</taxon>
        <taxon>Gunneridae</taxon>
        <taxon>Pentapetalae</taxon>
        <taxon>rosids</taxon>
        <taxon>malvids</taxon>
        <taxon>Malvales</taxon>
        <taxon>Malvaceae</taxon>
        <taxon>Malvoideae</taxon>
        <taxon>Gossypium</taxon>
    </lineage>
</organism>
<dbReference type="Proteomes" id="UP000593579">
    <property type="component" value="Unassembled WGS sequence"/>
</dbReference>
<dbReference type="AlphaFoldDB" id="A0A7J9BGN5"/>
<sequence length="54" mass="6163">MNTNATLSYGTYLSYVFRQLGISTHEDTPVTYNHPISYGALHHARYHFNDATNT</sequence>
<proteinExistence type="predicted"/>
<evidence type="ECO:0000313" key="2">
    <source>
        <dbReference type="Proteomes" id="UP000593579"/>
    </source>
</evidence>
<accession>A0A7J9BGN5</accession>
<reference evidence="1 2" key="1">
    <citation type="journal article" date="2019" name="Genome Biol. Evol.">
        <title>Insights into the evolution of the New World diploid cottons (Gossypium, subgenus Houzingenia) based on genome sequencing.</title>
        <authorList>
            <person name="Grover C.E."/>
            <person name="Arick M.A. 2nd"/>
            <person name="Thrash A."/>
            <person name="Conover J.L."/>
            <person name="Sanders W.S."/>
            <person name="Peterson D.G."/>
            <person name="Frelichowski J.E."/>
            <person name="Scheffler J.A."/>
            <person name="Scheffler B.E."/>
            <person name="Wendel J.F."/>
        </authorList>
    </citation>
    <scope>NUCLEOTIDE SEQUENCE [LARGE SCALE GENOMIC DNA]</scope>
    <source>
        <strain evidence="1">5</strain>
        <tissue evidence="1">Leaf</tissue>
    </source>
</reference>